<dbReference type="GO" id="GO:0005524">
    <property type="term" value="F:ATP binding"/>
    <property type="evidence" value="ECO:0007669"/>
    <property type="project" value="UniProtKB-KW"/>
</dbReference>
<keyword evidence="6 11" id="KW-0648">Protein biosynthesis</keyword>
<evidence type="ECO:0000256" key="2">
    <source>
        <dbReference type="ARBA" id="ARBA00022598"/>
    </source>
</evidence>
<comment type="catalytic activity">
    <reaction evidence="8">
        <text>tRNA(Tyr) + L-tyrosine + ATP = L-tyrosyl-tRNA(Tyr) + AMP + diphosphate + H(+)</text>
        <dbReference type="Rhea" id="RHEA:10220"/>
        <dbReference type="Rhea" id="RHEA-COMP:9706"/>
        <dbReference type="Rhea" id="RHEA-COMP:9707"/>
        <dbReference type="ChEBI" id="CHEBI:15378"/>
        <dbReference type="ChEBI" id="CHEBI:30616"/>
        <dbReference type="ChEBI" id="CHEBI:33019"/>
        <dbReference type="ChEBI" id="CHEBI:58315"/>
        <dbReference type="ChEBI" id="CHEBI:78442"/>
        <dbReference type="ChEBI" id="CHEBI:78536"/>
        <dbReference type="ChEBI" id="CHEBI:456215"/>
        <dbReference type="EC" id="6.1.1.1"/>
    </reaction>
</comment>
<dbReference type="InterPro" id="IPR036986">
    <property type="entry name" value="S4_RNA-bd_sf"/>
</dbReference>
<evidence type="ECO:0000256" key="5">
    <source>
        <dbReference type="ARBA" id="ARBA00022884"/>
    </source>
</evidence>
<evidence type="ECO:0000256" key="7">
    <source>
        <dbReference type="ARBA" id="ARBA00023146"/>
    </source>
</evidence>
<dbReference type="NCBIfam" id="TIGR00234">
    <property type="entry name" value="tyrS"/>
    <property type="match status" value="1"/>
</dbReference>
<dbReference type="InterPro" id="IPR014729">
    <property type="entry name" value="Rossmann-like_a/b/a_fold"/>
</dbReference>
<comment type="caution">
    <text evidence="13">The sequence shown here is derived from an EMBL/GenBank/DDBJ whole genome shotgun (WGS) entry which is preliminary data.</text>
</comment>
<dbReference type="Gene3D" id="3.10.290.10">
    <property type="entry name" value="RNA-binding S4 domain"/>
    <property type="match status" value="1"/>
</dbReference>
<evidence type="ECO:0000259" key="12">
    <source>
        <dbReference type="SMART" id="SM00363"/>
    </source>
</evidence>
<evidence type="ECO:0000256" key="11">
    <source>
        <dbReference type="RuleBase" id="RU363036"/>
    </source>
</evidence>
<dbReference type="Pfam" id="PF22421">
    <property type="entry name" value="SYY_C-terminal"/>
    <property type="match status" value="1"/>
</dbReference>
<name>A0A1G2APN4_9BACT</name>
<dbReference type="Gene3D" id="3.40.50.620">
    <property type="entry name" value="HUPs"/>
    <property type="match status" value="1"/>
</dbReference>
<dbReference type="SUPFAM" id="SSF55174">
    <property type="entry name" value="Alpha-L RNA-binding motif"/>
    <property type="match status" value="1"/>
</dbReference>
<evidence type="ECO:0000256" key="10">
    <source>
        <dbReference type="PROSITE-ProRule" id="PRU00182"/>
    </source>
</evidence>
<accession>A0A1G2APN4</accession>
<gene>
    <name evidence="13" type="ORF">A3B74_04455</name>
</gene>
<dbReference type="InterPro" id="IPR002307">
    <property type="entry name" value="Tyr-tRNA-ligase"/>
</dbReference>
<dbReference type="GO" id="GO:0006437">
    <property type="term" value="P:tyrosyl-tRNA aminoacylation"/>
    <property type="evidence" value="ECO:0007669"/>
    <property type="project" value="UniProtKB-UniRule"/>
</dbReference>
<dbReference type="CDD" id="cd00165">
    <property type="entry name" value="S4"/>
    <property type="match status" value="1"/>
</dbReference>
<comment type="similarity">
    <text evidence="11">Belongs to the class-I aminoacyl-tRNA synthetase family.</text>
</comment>
<dbReference type="GO" id="GO:0004831">
    <property type="term" value="F:tyrosine-tRNA ligase activity"/>
    <property type="evidence" value="ECO:0007669"/>
    <property type="project" value="UniProtKB-UniRule"/>
</dbReference>
<evidence type="ECO:0000256" key="8">
    <source>
        <dbReference type="ARBA" id="ARBA00048248"/>
    </source>
</evidence>
<evidence type="ECO:0000313" key="14">
    <source>
        <dbReference type="Proteomes" id="UP000177165"/>
    </source>
</evidence>
<dbReference type="AlphaFoldDB" id="A0A1G2APN4"/>
<dbReference type="Proteomes" id="UP000177165">
    <property type="component" value="Unassembled WGS sequence"/>
</dbReference>
<keyword evidence="2 11" id="KW-0436">Ligase</keyword>
<evidence type="ECO:0000256" key="4">
    <source>
        <dbReference type="ARBA" id="ARBA00022840"/>
    </source>
</evidence>
<dbReference type="STRING" id="1798540.A3B74_04455"/>
<sequence length="404" mass="46279">MKIETDPKKISEILTRSIADILPSKEGLRTLLCSGQQLRLYIGADATGPALHLGHATNYQLLERLRKLGHKIFILIGDFTARIGDPTDRTATRKQLTRDEVKKNVKTWKKQLEPIIDFKTKNNPAEIVYNHTWLSKLTFEDVIELASNFTVQQMLERDMFQKRIKEEKPIYVHEFFYPLMQGYDSVMLDVDVEVCGTDQTFNALAGRTLMKKIKNKEKYVVTTTLLENPMTGIKMMSKSAGTGVFLTDTAANMYGKIMAQPDENMIQLFVDCTYVSLPEIEDIKNTLVTNAVNPRDVKMRLAYEITRMYHGEKFAKKAEQDFVKVFQKRETPQHIPEKTLKVSANLLESLVLTGLAPSKSEARRLLQHNAVKLNNLKVNNPELRMHDGDEIRVGKRKWVKIHLA</sequence>
<evidence type="ECO:0000256" key="9">
    <source>
        <dbReference type="NCBIfam" id="TIGR00234"/>
    </source>
</evidence>
<dbReference type="EMBL" id="MHKB01000013">
    <property type="protein sequence ID" value="OGY78605.1"/>
    <property type="molecule type" value="Genomic_DNA"/>
</dbReference>
<dbReference type="PANTHER" id="PTHR11766">
    <property type="entry name" value="TYROSYL-TRNA SYNTHETASE"/>
    <property type="match status" value="1"/>
</dbReference>
<dbReference type="CDD" id="cd00805">
    <property type="entry name" value="TyrRS_core"/>
    <property type="match status" value="1"/>
</dbReference>
<keyword evidence="5 10" id="KW-0694">RNA-binding</keyword>
<dbReference type="EC" id="6.1.1.1" evidence="1 9"/>
<dbReference type="InterPro" id="IPR002942">
    <property type="entry name" value="S4_RNA-bd"/>
</dbReference>
<dbReference type="InterPro" id="IPR024088">
    <property type="entry name" value="Tyr-tRNA-ligase_bac-type"/>
</dbReference>
<dbReference type="PRINTS" id="PR01040">
    <property type="entry name" value="TRNASYNTHTYR"/>
</dbReference>
<dbReference type="InterPro" id="IPR002305">
    <property type="entry name" value="aa-tRNA-synth_Ic"/>
</dbReference>
<organism evidence="13 14">
    <name type="scientific">Candidatus Kerfeldbacteria bacterium RIFCSPHIGHO2_02_FULL_42_14</name>
    <dbReference type="NCBI Taxonomy" id="1798540"/>
    <lineage>
        <taxon>Bacteria</taxon>
        <taxon>Candidatus Kerfeldiibacteriota</taxon>
    </lineage>
</organism>
<proteinExistence type="inferred from homology"/>
<evidence type="ECO:0000256" key="6">
    <source>
        <dbReference type="ARBA" id="ARBA00022917"/>
    </source>
</evidence>
<dbReference type="Gene3D" id="1.10.240.10">
    <property type="entry name" value="Tyrosyl-Transfer RNA Synthetase"/>
    <property type="match status" value="1"/>
</dbReference>
<evidence type="ECO:0000256" key="1">
    <source>
        <dbReference type="ARBA" id="ARBA00013160"/>
    </source>
</evidence>
<evidence type="ECO:0000256" key="3">
    <source>
        <dbReference type="ARBA" id="ARBA00022741"/>
    </source>
</evidence>
<dbReference type="SUPFAM" id="SSF52374">
    <property type="entry name" value="Nucleotidylyl transferase"/>
    <property type="match status" value="1"/>
</dbReference>
<reference evidence="13 14" key="1">
    <citation type="journal article" date="2016" name="Nat. Commun.">
        <title>Thousands of microbial genomes shed light on interconnected biogeochemical processes in an aquifer system.</title>
        <authorList>
            <person name="Anantharaman K."/>
            <person name="Brown C.T."/>
            <person name="Hug L.A."/>
            <person name="Sharon I."/>
            <person name="Castelle C.J."/>
            <person name="Probst A.J."/>
            <person name="Thomas B.C."/>
            <person name="Singh A."/>
            <person name="Wilkins M.J."/>
            <person name="Karaoz U."/>
            <person name="Brodie E.L."/>
            <person name="Williams K.H."/>
            <person name="Hubbard S.S."/>
            <person name="Banfield J.F."/>
        </authorList>
    </citation>
    <scope>NUCLEOTIDE SEQUENCE [LARGE SCALE GENOMIC DNA]</scope>
</reference>
<dbReference type="SMART" id="SM00363">
    <property type="entry name" value="S4"/>
    <property type="match status" value="1"/>
</dbReference>
<dbReference type="Pfam" id="PF00579">
    <property type="entry name" value="tRNA-synt_1b"/>
    <property type="match status" value="1"/>
</dbReference>
<keyword evidence="3 11" id="KW-0547">Nucleotide-binding</keyword>
<evidence type="ECO:0000313" key="13">
    <source>
        <dbReference type="EMBL" id="OGY78605.1"/>
    </source>
</evidence>
<dbReference type="PANTHER" id="PTHR11766:SF1">
    <property type="entry name" value="TYROSINE--TRNA LIGASE"/>
    <property type="match status" value="1"/>
</dbReference>
<dbReference type="PROSITE" id="PS50889">
    <property type="entry name" value="S4"/>
    <property type="match status" value="1"/>
</dbReference>
<keyword evidence="7 11" id="KW-0030">Aminoacyl-tRNA synthetase</keyword>
<dbReference type="InterPro" id="IPR054608">
    <property type="entry name" value="SYY-like_C"/>
</dbReference>
<dbReference type="GO" id="GO:0005829">
    <property type="term" value="C:cytosol"/>
    <property type="evidence" value="ECO:0007669"/>
    <property type="project" value="TreeGrafter"/>
</dbReference>
<feature type="domain" description="RNA-binding S4" evidence="12">
    <location>
        <begin position="345"/>
        <end position="404"/>
    </location>
</feature>
<protein>
    <recommendedName>
        <fullName evidence="1 9">Tyrosine--tRNA ligase</fullName>
        <ecNumber evidence="1 9">6.1.1.1</ecNumber>
    </recommendedName>
</protein>
<dbReference type="GO" id="GO:0003723">
    <property type="term" value="F:RNA binding"/>
    <property type="evidence" value="ECO:0007669"/>
    <property type="project" value="UniProtKB-KW"/>
</dbReference>
<keyword evidence="4 11" id="KW-0067">ATP-binding</keyword>